<protein>
    <submittedName>
        <fullName evidence="2">Uncharacterized protein</fullName>
    </submittedName>
</protein>
<feature type="compositionally biased region" description="Basic and acidic residues" evidence="1">
    <location>
        <begin position="223"/>
        <end position="234"/>
    </location>
</feature>
<feature type="compositionally biased region" description="Basic and acidic residues" evidence="1">
    <location>
        <begin position="304"/>
        <end position="344"/>
    </location>
</feature>
<name>A0A9D2LPZ9_9FIRM</name>
<feature type="compositionally biased region" description="Basic and acidic residues" evidence="1">
    <location>
        <begin position="177"/>
        <end position="191"/>
    </location>
</feature>
<feature type="compositionally biased region" description="Basic and acidic residues" evidence="1">
    <location>
        <begin position="354"/>
        <end position="371"/>
    </location>
</feature>
<dbReference type="AlphaFoldDB" id="A0A9D2LPZ9"/>
<sequence>MDLYITHIAYLHVLDKGTLESIMGHGHQILLFYGADTALVPDILDHVSAGRIRIKRMPFALERSIPIIAFEIGRIVGGDSRIILWGDNRMQEVYTLLIKYDSHLVGKVFFKRTAVPVTLMSAQAPDTQNIRNEGKKEAGKKTVEAGIKGKAEERKNMDKTDGRKKANAGKDTNSKPGKKEGKRNEVIKTGEESQNQGKKAVKKKNAGPPKKENAEGRPALKQLKKEREEKDRAGQEAMESFAAFDDILDEAIPRDGFFGSDGFINFEATRKRLDVLAGEIVDDHLEDIGLGTWAGAAGNAGSDPRSKQDQNIRDDIQKTETEEKKIQEEKKVPEEKKDPEEKKSPAAKQAAASKQEKKEGNAGRNPDEKQSKPGAQAPKKNKKQHEENYKKLDITFNDVLNEICQEPVNETHSRAVMMSILKTTECTSTEAAREIYKDNLYKFLPEKKAKFFWAHTETRFEELVAYFKN</sequence>
<feature type="region of interest" description="Disordered" evidence="1">
    <location>
        <begin position="292"/>
        <end position="389"/>
    </location>
</feature>
<feature type="compositionally biased region" description="Basic and acidic residues" evidence="1">
    <location>
        <begin position="132"/>
        <end position="164"/>
    </location>
</feature>
<accession>A0A9D2LPZ9</accession>
<reference evidence="2" key="1">
    <citation type="journal article" date="2021" name="PeerJ">
        <title>Extensive microbial diversity within the chicken gut microbiome revealed by metagenomics and culture.</title>
        <authorList>
            <person name="Gilroy R."/>
            <person name="Ravi A."/>
            <person name="Getino M."/>
            <person name="Pursley I."/>
            <person name="Horton D.L."/>
            <person name="Alikhan N.F."/>
            <person name="Baker D."/>
            <person name="Gharbi K."/>
            <person name="Hall N."/>
            <person name="Watson M."/>
            <person name="Adriaenssens E.M."/>
            <person name="Foster-Nyarko E."/>
            <person name="Jarju S."/>
            <person name="Secka A."/>
            <person name="Antonio M."/>
            <person name="Oren A."/>
            <person name="Chaudhuri R.R."/>
            <person name="La Ragione R."/>
            <person name="Hildebrand F."/>
            <person name="Pallen M.J."/>
        </authorList>
    </citation>
    <scope>NUCLEOTIDE SEQUENCE</scope>
    <source>
        <strain evidence="2">ChiSjej1B19-5720</strain>
    </source>
</reference>
<dbReference type="EMBL" id="DWYZ01000003">
    <property type="protein sequence ID" value="HJB27197.1"/>
    <property type="molecule type" value="Genomic_DNA"/>
</dbReference>
<evidence type="ECO:0000313" key="2">
    <source>
        <dbReference type="EMBL" id="HJB27197.1"/>
    </source>
</evidence>
<evidence type="ECO:0000256" key="1">
    <source>
        <dbReference type="SAM" id="MobiDB-lite"/>
    </source>
</evidence>
<organism evidence="2 3">
    <name type="scientific">Candidatus Blautia faecavium</name>
    <dbReference type="NCBI Taxonomy" id="2838487"/>
    <lineage>
        <taxon>Bacteria</taxon>
        <taxon>Bacillati</taxon>
        <taxon>Bacillota</taxon>
        <taxon>Clostridia</taxon>
        <taxon>Lachnospirales</taxon>
        <taxon>Lachnospiraceae</taxon>
        <taxon>Blautia</taxon>
    </lineage>
</organism>
<comment type="caution">
    <text evidence="2">The sequence shown here is derived from an EMBL/GenBank/DDBJ whole genome shotgun (WGS) entry which is preliminary data.</text>
</comment>
<reference evidence="2" key="2">
    <citation type="submission" date="2021-04" db="EMBL/GenBank/DDBJ databases">
        <authorList>
            <person name="Gilroy R."/>
        </authorList>
    </citation>
    <scope>NUCLEOTIDE SEQUENCE</scope>
    <source>
        <strain evidence="2">ChiSjej1B19-5720</strain>
    </source>
</reference>
<proteinExistence type="predicted"/>
<feature type="region of interest" description="Disordered" evidence="1">
    <location>
        <begin position="126"/>
        <end position="238"/>
    </location>
</feature>
<evidence type="ECO:0000313" key="3">
    <source>
        <dbReference type="Proteomes" id="UP000823842"/>
    </source>
</evidence>
<dbReference type="Proteomes" id="UP000823842">
    <property type="component" value="Unassembled WGS sequence"/>
</dbReference>
<gene>
    <name evidence="2" type="ORF">IAA06_00155</name>
</gene>